<dbReference type="Proteomes" id="UP001165101">
    <property type="component" value="Unassembled WGS sequence"/>
</dbReference>
<keyword evidence="2" id="KW-1185">Reference proteome</keyword>
<reference evidence="1" key="1">
    <citation type="submission" date="2023-04" db="EMBL/GenBank/DDBJ databases">
        <title>Candida boidinii NBRC 1967.</title>
        <authorList>
            <person name="Ichikawa N."/>
            <person name="Sato H."/>
            <person name="Tonouchi N."/>
        </authorList>
    </citation>
    <scope>NUCLEOTIDE SEQUENCE</scope>
    <source>
        <strain evidence="1">NBRC 1967</strain>
    </source>
</reference>
<accession>A0ACB5TKC6</accession>
<evidence type="ECO:0000313" key="2">
    <source>
        <dbReference type="Proteomes" id="UP001165101"/>
    </source>
</evidence>
<protein>
    <submittedName>
        <fullName evidence="1">Unnamed protein product</fullName>
    </submittedName>
</protein>
<proteinExistence type="predicted"/>
<sequence length="554" mass="63401">MHLYESKRENEFYKRGMLHINNTMEYLIKYVKSTERKNKNKNINQNINFNNNNNNNNNNNRNNNNGNNQNNLNRVKIEHDSQRDGLNDDGDKTDENSESTSDSDTRLTEENGKNNDNGTTNSSNEPINVERIVVNLKNDSKKQKQKQTNFFVILLLIYVHLLFGILESGRSALSRVFLKLFASIADDPTFKTVLKRIDQSQALLCVLSWFDTISAIVSPDCRLPYCNPLLFGNKNDTISTARMCGCPGEIFNCIYDICIIRKQLKDLKVKNGDEELNNQYERIKNKLLNYRDYVVLEYNDKTPESAELSKESKESSMESKESKESEPVSYELNKSDSIELGVSAMTPKHNVDSIDAKNDIIDKDKTQKITSPLASTVVISPSDASNTPNSDTGRSRNSTNNNNNSTTNSFNQIIYKEGITSKSYDYLERLMGAQCWSIATMIKLIEVCKKNEFYENDIQKLIFEFISIYSKLNSNSPIVTQMVWPVFIVSCLCKRDQDRKILKQFMERLYNTVKMGTVMTMIKIAEEVWITGCTSEEILAGNEWLAVGIDYLPM</sequence>
<evidence type="ECO:0000313" key="1">
    <source>
        <dbReference type="EMBL" id="GME90229.1"/>
    </source>
</evidence>
<organism evidence="1 2">
    <name type="scientific">Candida boidinii</name>
    <name type="common">Yeast</name>
    <dbReference type="NCBI Taxonomy" id="5477"/>
    <lineage>
        <taxon>Eukaryota</taxon>
        <taxon>Fungi</taxon>
        <taxon>Dikarya</taxon>
        <taxon>Ascomycota</taxon>
        <taxon>Saccharomycotina</taxon>
        <taxon>Pichiomycetes</taxon>
        <taxon>Pichiales</taxon>
        <taxon>Pichiaceae</taxon>
        <taxon>Ogataea</taxon>
        <taxon>Ogataea/Candida clade</taxon>
    </lineage>
</organism>
<gene>
    <name evidence="1" type="ORF">Cboi01_000175400</name>
</gene>
<comment type="caution">
    <text evidence="1">The sequence shown here is derived from an EMBL/GenBank/DDBJ whole genome shotgun (WGS) entry which is preliminary data.</text>
</comment>
<name>A0ACB5TKC6_CANBO</name>
<dbReference type="EMBL" id="BSXV01000695">
    <property type="protein sequence ID" value="GME90229.1"/>
    <property type="molecule type" value="Genomic_DNA"/>
</dbReference>